<accession>A0ABR2GNY4</accession>
<gene>
    <name evidence="2" type="ORF">M9Y10_042373</name>
</gene>
<protein>
    <recommendedName>
        <fullName evidence="4">Importin N-terminal domain-containing protein</fullName>
    </recommendedName>
</protein>
<name>A0ABR2GNY4_9EUKA</name>
<reference evidence="2 3" key="1">
    <citation type="submission" date="2024-04" db="EMBL/GenBank/DDBJ databases">
        <title>Tritrichomonas musculus Genome.</title>
        <authorList>
            <person name="Alves-Ferreira E."/>
            <person name="Grigg M."/>
            <person name="Lorenzi H."/>
            <person name="Galac M."/>
        </authorList>
    </citation>
    <scope>NUCLEOTIDE SEQUENCE [LARGE SCALE GENOMIC DNA]</scope>
    <source>
        <strain evidence="2 3">EAF2021</strain>
    </source>
</reference>
<comment type="caution">
    <text evidence="2">The sequence shown here is derived from an EMBL/GenBank/DDBJ whole genome shotgun (WGS) entry which is preliminary data.</text>
</comment>
<feature type="region of interest" description="Disordered" evidence="1">
    <location>
        <begin position="693"/>
        <end position="739"/>
    </location>
</feature>
<evidence type="ECO:0000313" key="3">
    <source>
        <dbReference type="Proteomes" id="UP001470230"/>
    </source>
</evidence>
<evidence type="ECO:0000256" key="1">
    <source>
        <dbReference type="SAM" id="MobiDB-lite"/>
    </source>
</evidence>
<proteinExistence type="predicted"/>
<dbReference type="EMBL" id="JAPFFF010000078">
    <property type="protein sequence ID" value="KAK8835658.1"/>
    <property type="molecule type" value="Genomic_DNA"/>
</dbReference>
<keyword evidence="3" id="KW-1185">Reference proteome</keyword>
<evidence type="ECO:0000313" key="2">
    <source>
        <dbReference type="EMBL" id="KAK8835658.1"/>
    </source>
</evidence>
<organism evidence="2 3">
    <name type="scientific">Tritrichomonas musculus</name>
    <dbReference type="NCBI Taxonomy" id="1915356"/>
    <lineage>
        <taxon>Eukaryota</taxon>
        <taxon>Metamonada</taxon>
        <taxon>Parabasalia</taxon>
        <taxon>Tritrichomonadida</taxon>
        <taxon>Tritrichomonadidae</taxon>
        <taxon>Tritrichomonas</taxon>
    </lineage>
</organism>
<dbReference type="Proteomes" id="UP001470230">
    <property type="component" value="Unassembled WGS sequence"/>
</dbReference>
<feature type="compositionally biased region" description="Acidic residues" evidence="1">
    <location>
        <begin position="704"/>
        <end position="716"/>
    </location>
</feature>
<evidence type="ECO:0008006" key="4">
    <source>
        <dbReference type="Google" id="ProtNLM"/>
    </source>
</evidence>
<sequence>MISGAEVDHIKEVISNLIDDSDGFEESEGDLFIKNNYNEIIYLPTFHEILRSNPPYHKLHIFSFIKIGQIIQNYSNEWTFTNFEEISQWLNDYIDESSDFIFENPRILFNTFTQTYLTLVKAASSKYPFFNNFFNALKTRFTSNIYRTKPSTSFIVLFLFKELCLQQESEFDDQKKNFYSKQNRQFIFTFSMQNLGIIYDNYLRDESVTLSSLNVIIRDLINLIFKIIFSLRDFIRNPDFVFFFKYSNFLPGNTKILNLCEIALAQGEGEDVDSEVPYIIEENFLTIVNSEDQESRFKKALKNEANLLYFTRFVESVRKRNGDFSMFFVENLVPFTADLLKSNFLTTSTEVCFNLVSFFANYKNDDDLKPPELIQTVFLTAIYESVSKDPNQFATMFDLYGPGLNRLVSILTILFRYNFPDFFNEIERQLGNNLKLRTQSERGGEVKTSLSLFVRMIEHVVRCMLASGETEFADTFLQLIFTVQRESLLPLLLPGEQSDAPAAVQFGESEILSILLFDKFFAQADELLFYNCIGCDAYNDCVGLVLRVAYAAMRAFGSNKELFQLAAQILTIICEEKSDEVYFDTNWIISEVKTVDFDISSTFVFDSCSQLYEALFFHEMRQISPRFDLFIRLYSERRAGAGDGAILRHAMLLDLAFFAGIIEGLRKFNQKGQIEIEKVIIEQPKTIETVAEHAEPGAAHSELDFEFEEEEEDVDDEGHRDKEEEEEPVTQKSDTEEEVNHEDFDDYIEMPSYAQLLFDFLLGGYLKDFCEFAERQKVESEDEILNLQKILITHGFLVFSIRFANLLKMLQPAPHSASANLTFKLIASTTQNIIVNFTFVIQEINKRQAALNEMPIEVDYDAFNQLRTKYISILKLCVYLAAELLSVESISFGAFFVYNDGIYTKFIDEVIKTIRFIGIDSFFLNADDSNFEQGFDPKHSLFTLVNACYKTHVAVFLNDINDRKSDIFEDFYKSTFSFIERFDENENDKEKDYSNMITLLSILLDQLIEIFYFNNNACFACIIVQNDLQRIMMAIFDDVFIKKNKKNRELGNEVLVNMFADYLILDDYFAESVFTLAMSACKRLEVNALKVIWSEIDDAVNNHNLIRTKDSFANFYSFWFKP</sequence>